<proteinExistence type="predicted"/>
<evidence type="ECO:0000313" key="2">
    <source>
        <dbReference type="EMBL" id="OOC09581.1"/>
    </source>
</evidence>
<organism evidence="2 3">
    <name type="scientific">Thioalkalivibrio halophilus</name>
    <dbReference type="NCBI Taxonomy" id="252474"/>
    <lineage>
        <taxon>Bacteria</taxon>
        <taxon>Pseudomonadati</taxon>
        <taxon>Pseudomonadota</taxon>
        <taxon>Gammaproteobacteria</taxon>
        <taxon>Chromatiales</taxon>
        <taxon>Ectothiorhodospiraceae</taxon>
        <taxon>Thioalkalivibrio</taxon>
    </lineage>
</organism>
<evidence type="ECO:0008006" key="4">
    <source>
        <dbReference type="Google" id="ProtNLM"/>
    </source>
</evidence>
<reference evidence="2 3" key="1">
    <citation type="submission" date="2017-02" db="EMBL/GenBank/DDBJ databases">
        <title>Genomic diversity within the haloalkaliphilic genus Thioalkalivibrio.</title>
        <authorList>
            <person name="Ahn A.-C."/>
            <person name="Meier-Kolthoff J."/>
            <person name="Overmars L."/>
            <person name="Richter M."/>
            <person name="Woyke T."/>
            <person name="Sorokin D.Y."/>
            <person name="Muyzer G."/>
        </authorList>
    </citation>
    <scope>NUCLEOTIDE SEQUENCE [LARGE SCALE GENOMIC DNA]</scope>
    <source>
        <strain evidence="2 3">HL17</strain>
    </source>
</reference>
<dbReference type="AlphaFoldDB" id="A0A1V2ZX49"/>
<comment type="caution">
    <text evidence="2">The sequence shown here is derived from an EMBL/GenBank/DDBJ whole genome shotgun (WGS) entry which is preliminary data.</text>
</comment>
<feature type="transmembrane region" description="Helical" evidence="1">
    <location>
        <begin position="46"/>
        <end position="67"/>
    </location>
</feature>
<dbReference type="Pfam" id="PF11381">
    <property type="entry name" value="DUF3185"/>
    <property type="match status" value="1"/>
</dbReference>
<keyword evidence="1" id="KW-1133">Transmembrane helix</keyword>
<feature type="transmembrane region" description="Helical" evidence="1">
    <location>
        <begin position="7"/>
        <end position="26"/>
    </location>
</feature>
<keyword evidence="1" id="KW-0812">Transmembrane</keyword>
<keyword evidence="3" id="KW-1185">Reference proteome</keyword>
<evidence type="ECO:0000313" key="3">
    <source>
        <dbReference type="Proteomes" id="UP000189177"/>
    </source>
</evidence>
<dbReference type="Proteomes" id="UP000189177">
    <property type="component" value="Unassembled WGS sequence"/>
</dbReference>
<dbReference type="EMBL" id="MUZR01000044">
    <property type="protein sequence ID" value="OOC09581.1"/>
    <property type="molecule type" value="Genomic_DNA"/>
</dbReference>
<dbReference type="STRING" id="252474.B1A74_10295"/>
<evidence type="ECO:0000256" key="1">
    <source>
        <dbReference type="SAM" id="Phobius"/>
    </source>
</evidence>
<dbReference type="OrthoDB" id="6199344at2"/>
<name>A0A1V2ZX49_9GAMM</name>
<accession>A0A1V2ZX49</accession>
<protein>
    <recommendedName>
        <fullName evidence="4">DUF3185 domain-containing protein</fullName>
    </recommendedName>
</protein>
<gene>
    <name evidence="2" type="ORF">B1A74_10295</name>
</gene>
<sequence length="69" mass="7523">MSPVRILGIVLLVAGIVILYFGWQTSQGLVEQAHETLTGRFTDETTWYFIGGGVAVVLGLLLTIFGVKR</sequence>
<dbReference type="InterPro" id="IPR021521">
    <property type="entry name" value="DUF3185"/>
</dbReference>
<keyword evidence="1" id="KW-0472">Membrane</keyword>
<dbReference type="RefSeq" id="WP_018947325.1">
    <property type="nucleotide sequence ID" value="NZ_MUZR01000044.1"/>
</dbReference>